<dbReference type="InterPro" id="IPR013216">
    <property type="entry name" value="Methyltransf_11"/>
</dbReference>
<dbReference type="AlphaFoldDB" id="A0A9P0AG78"/>
<dbReference type="CDD" id="cd02440">
    <property type="entry name" value="AdoMet_MTases"/>
    <property type="match status" value="1"/>
</dbReference>
<reference evidence="2" key="1">
    <citation type="submission" date="2021-12" db="EMBL/GenBank/DDBJ databases">
        <authorList>
            <person name="King R."/>
        </authorList>
    </citation>
    <scope>NUCLEOTIDE SEQUENCE</scope>
</reference>
<keyword evidence="3" id="KW-1185">Reference proteome</keyword>
<dbReference type="Pfam" id="PF08241">
    <property type="entry name" value="Methyltransf_11"/>
    <property type="match status" value="1"/>
</dbReference>
<dbReference type="PANTHER" id="PTHR45180">
    <property type="entry name" value="OS01G0307686 PROTEIN"/>
    <property type="match status" value="1"/>
</dbReference>
<dbReference type="GO" id="GO:0008757">
    <property type="term" value="F:S-adenosylmethionine-dependent methyltransferase activity"/>
    <property type="evidence" value="ECO:0007669"/>
    <property type="project" value="InterPro"/>
</dbReference>
<evidence type="ECO:0000313" key="2">
    <source>
        <dbReference type="EMBL" id="CAH0389869.1"/>
    </source>
</evidence>
<sequence length="258" mass="29498">MANLFIKQAMQYAKGRPSYPAELFSFIAEKTPEHKLAWDVGTGSGQAAKSLAEHYEKVIATDTSPKQLELAPKLPNIRYEHTSPTMPKEELRQKVAPESSVDLVAIAQAIHWFDLPVFYEQARWVLKKPHGVIAAWCYTLPEVNPDMDAVLRKFYENPFWDPERKMVDNAYVDLEFPFQPLSGLEGTGPFRFKNERTMNLDDYFIYLKSWSAYQKAKEQGVELLTQGMIEDFTSAWNSDGESGSKSVNYPVYLRIGKV</sequence>
<organism evidence="2 3">
    <name type="scientific">Bemisia tabaci</name>
    <name type="common">Sweetpotato whitefly</name>
    <name type="synonym">Aleurodes tabaci</name>
    <dbReference type="NCBI Taxonomy" id="7038"/>
    <lineage>
        <taxon>Eukaryota</taxon>
        <taxon>Metazoa</taxon>
        <taxon>Ecdysozoa</taxon>
        <taxon>Arthropoda</taxon>
        <taxon>Hexapoda</taxon>
        <taxon>Insecta</taxon>
        <taxon>Pterygota</taxon>
        <taxon>Neoptera</taxon>
        <taxon>Paraneoptera</taxon>
        <taxon>Hemiptera</taxon>
        <taxon>Sternorrhyncha</taxon>
        <taxon>Aleyrodoidea</taxon>
        <taxon>Aleyrodidae</taxon>
        <taxon>Aleyrodinae</taxon>
        <taxon>Bemisia</taxon>
    </lineage>
</organism>
<evidence type="ECO:0000313" key="3">
    <source>
        <dbReference type="Proteomes" id="UP001152759"/>
    </source>
</evidence>
<dbReference type="PANTHER" id="PTHR45180:SF1">
    <property type="entry name" value="OS01G0307686 PROTEIN"/>
    <property type="match status" value="1"/>
</dbReference>
<dbReference type="InterPro" id="IPR029063">
    <property type="entry name" value="SAM-dependent_MTases_sf"/>
</dbReference>
<name>A0A9P0AG78_BEMTA</name>
<feature type="domain" description="Methyltransferase type 11" evidence="1">
    <location>
        <begin position="39"/>
        <end position="128"/>
    </location>
</feature>
<dbReference type="SUPFAM" id="SSF53335">
    <property type="entry name" value="S-adenosyl-L-methionine-dependent methyltransferases"/>
    <property type="match status" value="1"/>
</dbReference>
<evidence type="ECO:0000259" key="1">
    <source>
        <dbReference type="Pfam" id="PF08241"/>
    </source>
</evidence>
<dbReference type="Gene3D" id="3.40.50.150">
    <property type="entry name" value="Vaccinia Virus protein VP39"/>
    <property type="match status" value="1"/>
</dbReference>
<protein>
    <recommendedName>
        <fullName evidence="1">Methyltransferase type 11 domain-containing protein</fullName>
    </recommendedName>
</protein>
<dbReference type="Proteomes" id="UP001152759">
    <property type="component" value="Chromosome 5"/>
</dbReference>
<accession>A0A9P0AG78</accession>
<dbReference type="KEGG" id="btab:109034560"/>
<gene>
    <name evidence="2" type="ORF">BEMITA_LOCUS8650</name>
</gene>
<dbReference type="EMBL" id="OU963866">
    <property type="protein sequence ID" value="CAH0389869.1"/>
    <property type="molecule type" value="Genomic_DNA"/>
</dbReference>
<proteinExistence type="predicted"/>